<dbReference type="AlphaFoldDB" id="X1UNM6"/>
<feature type="non-terminal residue" evidence="2">
    <location>
        <position position="142"/>
    </location>
</feature>
<proteinExistence type="predicted"/>
<organism evidence="2">
    <name type="scientific">marine sediment metagenome</name>
    <dbReference type="NCBI Taxonomy" id="412755"/>
    <lineage>
        <taxon>unclassified sequences</taxon>
        <taxon>metagenomes</taxon>
        <taxon>ecological metagenomes</taxon>
    </lineage>
</organism>
<protein>
    <recommendedName>
        <fullName evidence="3">Right handed beta helix domain-containing protein</fullName>
    </recommendedName>
</protein>
<keyword evidence="1" id="KW-0812">Transmembrane</keyword>
<sequence length="142" mass="15063">MNRKKEKIVKKIGTLVILSMLVVTNIVFFVGSDIEQSETSVGSYSLIPHSPIEIASDEDFVTYGFQGNGTADNPYIIEGLNITTAHSLGIGISLTSKFFIIRNCHVETGGFGIGISVVADGTASIVNNTCISTSMGITLSDT</sequence>
<gene>
    <name evidence="2" type="ORF">S12H4_35846</name>
</gene>
<evidence type="ECO:0000256" key="1">
    <source>
        <dbReference type="SAM" id="Phobius"/>
    </source>
</evidence>
<reference evidence="2" key="1">
    <citation type="journal article" date="2014" name="Front. Microbiol.">
        <title>High frequency of phylogenetically diverse reductive dehalogenase-homologous genes in deep subseafloor sedimentary metagenomes.</title>
        <authorList>
            <person name="Kawai M."/>
            <person name="Futagami T."/>
            <person name="Toyoda A."/>
            <person name="Takaki Y."/>
            <person name="Nishi S."/>
            <person name="Hori S."/>
            <person name="Arai W."/>
            <person name="Tsubouchi T."/>
            <person name="Morono Y."/>
            <person name="Uchiyama I."/>
            <person name="Ito T."/>
            <person name="Fujiyama A."/>
            <person name="Inagaki F."/>
            <person name="Takami H."/>
        </authorList>
    </citation>
    <scope>NUCLEOTIDE SEQUENCE</scope>
    <source>
        <strain evidence="2">Expedition CK06-06</strain>
    </source>
</reference>
<name>X1UNM6_9ZZZZ</name>
<feature type="transmembrane region" description="Helical" evidence="1">
    <location>
        <begin position="12"/>
        <end position="31"/>
    </location>
</feature>
<keyword evidence="1" id="KW-0472">Membrane</keyword>
<evidence type="ECO:0008006" key="3">
    <source>
        <dbReference type="Google" id="ProtNLM"/>
    </source>
</evidence>
<accession>X1UNM6</accession>
<dbReference type="EMBL" id="BARW01021328">
    <property type="protein sequence ID" value="GAJ01466.1"/>
    <property type="molecule type" value="Genomic_DNA"/>
</dbReference>
<evidence type="ECO:0000313" key="2">
    <source>
        <dbReference type="EMBL" id="GAJ01466.1"/>
    </source>
</evidence>
<comment type="caution">
    <text evidence="2">The sequence shown here is derived from an EMBL/GenBank/DDBJ whole genome shotgun (WGS) entry which is preliminary data.</text>
</comment>
<keyword evidence="1" id="KW-1133">Transmembrane helix</keyword>